<dbReference type="Proteomes" id="UP000316925">
    <property type="component" value="Unassembled WGS sequence"/>
</dbReference>
<keyword evidence="2" id="KW-0238">DNA-binding</keyword>
<evidence type="ECO:0000313" key="7">
    <source>
        <dbReference type="Proteomes" id="UP000316360"/>
    </source>
</evidence>
<dbReference type="PRINTS" id="PR00778">
    <property type="entry name" value="HTHARSR"/>
</dbReference>
<name>A0A523YLE0_UNCAE</name>
<protein>
    <submittedName>
        <fullName evidence="6">ArsR family transcriptional regulator</fullName>
    </submittedName>
</protein>
<gene>
    <name evidence="6" type="ORF">E3J33_03925</name>
    <name evidence="5" type="ORF">E3J84_04235</name>
</gene>
<dbReference type="EMBL" id="SOIJ01000220">
    <property type="protein sequence ID" value="TET92360.1"/>
    <property type="molecule type" value="Genomic_DNA"/>
</dbReference>
<dbReference type="InterPro" id="IPR011991">
    <property type="entry name" value="ArsR-like_HTH"/>
</dbReference>
<dbReference type="Proteomes" id="UP000316360">
    <property type="component" value="Unassembled WGS sequence"/>
</dbReference>
<evidence type="ECO:0000256" key="1">
    <source>
        <dbReference type="ARBA" id="ARBA00023015"/>
    </source>
</evidence>
<dbReference type="GO" id="GO:0003677">
    <property type="term" value="F:DNA binding"/>
    <property type="evidence" value="ECO:0007669"/>
    <property type="project" value="UniProtKB-KW"/>
</dbReference>
<evidence type="ECO:0000313" key="5">
    <source>
        <dbReference type="EMBL" id="TET10217.1"/>
    </source>
</evidence>
<comment type="caution">
    <text evidence="6">The sequence shown here is derived from an EMBL/GenBank/DDBJ whole genome shotgun (WGS) entry which is preliminary data.</text>
</comment>
<dbReference type="PROSITE" id="PS50987">
    <property type="entry name" value="HTH_ARSR_2"/>
    <property type="match status" value="1"/>
</dbReference>
<evidence type="ECO:0000259" key="4">
    <source>
        <dbReference type="PROSITE" id="PS50987"/>
    </source>
</evidence>
<evidence type="ECO:0000313" key="8">
    <source>
        <dbReference type="Proteomes" id="UP000316925"/>
    </source>
</evidence>
<evidence type="ECO:0000313" key="6">
    <source>
        <dbReference type="EMBL" id="TET92360.1"/>
    </source>
</evidence>
<dbReference type="PANTHER" id="PTHR33154">
    <property type="entry name" value="TRANSCRIPTIONAL REGULATOR, ARSR FAMILY"/>
    <property type="match status" value="1"/>
</dbReference>
<dbReference type="CDD" id="cd00090">
    <property type="entry name" value="HTH_ARSR"/>
    <property type="match status" value="1"/>
</dbReference>
<evidence type="ECO:0000256" key="3">
    <source>
        <dbReference type="ARBA" id="ARBA00023163"/>
    </source>
</evidence>
<dbReference type="AlphaFoldDB" id="A0A523YLE0"/>
<dbReference type="InterPro" id="IPR036390">
    <property type="entry name" value="WH_DNA-bd_sf"/>
</dbReference>
<dbReference type="SUPFAM" id="SSF46785">
    <property type="entry name" value="Winged helix' DNA-binding domain"/>
    <property type="match status" value="1"/>
</dbReference>
<organism evidence="6 8">
    <name type="scientific">Aerophobetes bacterium</name>
    <dbReference type="NCBI Taxonomy" id="2030807"/>
    <lineage>
        <taxon>Bacteria</taxon>
        <taxon>Candidatus Aerophobota</taxon>
    </lineage>
</organism>
<accession>A0A523YLE0</accession>
<dbReference type="Pfam" id="PF01022">
    <property type="entry name" value="HTH_5"/>
    <property type="match status" value="1"/>
</dbReference>
<keyword evidence="1" id="KW-0805">Transcription regulation</keyword>
<dbReference type="SMART" id="SM00418">
    <property type="entry name" value="HTH_ARSR"/>
    <property type="match status" value="1"/>
</dbReference>
<feature type="domain" description="HTH arsR-type" evidence="4">
    <location>
        <begin position="1"/>
        <end position="90"/>
    </location>
</feature>
<proteinExistence type="predicted"/>
<sequence>MEDLARVFKALSDETRLKIFFLLSRRTLCVNALVCQLEVSQPAVSQHLKILKEAGLVKAEKRGYWVHYSVNRDNLGRIRKRLLNIFEEKGIRSGNAE</sequence>
<dbReference type="EMBL" id="SOKJ01000238">
    <property type="protein sequence ID" value="TET10217.1"/>
    <property type="molecule type" value="Genomic_DNA"/>
</dbReference>
<dbReference type="InterPro" id="IPR051081">
    <property type="entry name" value="HTH_MetalResp_TranReg"/>
</dbReference>
<dbReference type="NCBIfam" id="NF033788">
    <property type="entry name" value="HTH_metalloreg"/>
    <property type="match status" value="1"/>
</dbReference>
<dbReference type="GO" id="GO:0003700">
    <property type="term" value="F:DNA-binding transcription factor activity"/>
    <property type="evidence" value="ECO:0007669"/>
    <property type="project" value="InterPro"/>
</dbReference>
<keyword evidence="3" id="KW-0804">Transcription</keyword>
<dbReference type="InterPro" id="IPR036388">
    <property type="entry name" value="WH-like_DNA-bd_sf"/>
</dbReference>
<dbReference type="InterPro" id="IPR001845">
    <property type="entry name" value="HTH_ArsR_DNA-bd_dom"/>
</dbReference>
<evidence type="ECO:0000256" key="2">
    <source>
        <dbReference type="ARBA" id="ARBA00023125"/>
    </source>
</evidence>
<dbReference type="Gene3D" id="1.10.10.10">
    <property type="entry name" value="Winged helix-like DNA-binding domain superfamily/Winged helix DNA-binding domain"/>
    <property type="match status" value="1"/>
</dbReference>
<reference evidence="7 8" key="1">
    <citation type="submission" date="2019-03" db="EMBL/GenBank/DDBJ databases">
        <title>Metabolic potential of uncultured bacteria and archaea associated with petroleum seepage in deep-sea sediments.</title>
        <authorList>
            <person name="Dong X."/>
            <person name="Hubert C."/>
        </authorList>
    </citation>
    <scope>NUCLEOTIDE SEQUENCE [LARGE SCALE GENOMIC DNA]</scope>
    <source>
        <strain evidence="6">E29_bin28</strain>
        <strain evidence="5">E44_bin7</strain>
    </source>
</reference>
<dbReference type="PANTHER" id="PTHR33154:SF18">
    <property type="entry name" value="ARSENICAL RESISTANCE OPERON REPRESSOR"/>
    <property type="match status" value="1"/>
</dbReference>